<dbReference type="InterPro" id="IPR027417">
    <property type="entry name" value="P-loop_NTPase"/>
</dbReference>
<evidence type="ECO:0000259" key="1">
    <source>
        <dbReference type="Pfam" id="PF14681"/>
    </source>
</evidence>
<protein>
    <recommendedName>
        <fullName evidence="1">Phosphoribosyltransferase domain-containing protein</fullName>
    </recommendedName>
</protein>
<dbReference type="Pfam" id="PF13207">
    <property type="entry name" value="AAA_17"/>
    <property type="match status" value="1"/>
</dbReference>
<sequence length="662" mass="73474">MNTLNKLEKVKVIGIYGIPGSGKTTLLRQLEKVLDIKHFSFYEGSEMIAKTVDGGLAAFQKLDGQSKEKARRLAIRTIHEDCTKDGRTAIVTGHFMFWREEDTRGEIVCTNSDLATYTHIIYMDISPEIIDNYCRKDITKRRDSSSVAHLLQWQQFERTRLSTLCREHDILFSVVDSHQIAQGKVHALILDFDLQNEGFNSNYAEKMLDRIVSSRLTHAHTVMVIDGDRTITPQDTGRLFYESVAAQQQPKSFECPLKTLFGSSLGYTYTAFRQATLLCEATSSDEAYEDICQKVASATTLHPSFVALLRLAAKLIPIGTIIVSCGLLRVWEIVIQKAGLCDTVAIIAGGRIADGMVVTATVKAELVTRLRSYYNKRMLKAANQAVVVVIEERLRSKSMEDALLRAIDHEALHALQVVIPETSSPRLDTTRLPLIDITKVDFVNALLDHEIHTTKLSVSIAADTVSKLLATPMRDAVIQGPDLRRAHKRVGQYLALQHVSDILGLEQRPISHVLGRSTTGFQLERESQTTIVSLMRGGDPMASGISNAFPRAMYVHVKVPQDLQLHHLKGQQHVILVDSVINTGKSIIECVQAVRGLCPNIRIVVVAGVVQAQCLYKNSAMYKALTDAGRVDVVTLRMSDTKFTGSGTTDTGNRLFNTTHLP</sequence>
<keyword evidence="3" id="KW-1185">Reference proteome</keyword>
<gene>
    <name evidence="2" type="ORF">T440DRAFT_525608</name>
</gene>
<organism evidence="2 3">
    <name type="scientific">Plenodomus tracheiphilus IPT5</name>
    <dbReference type="NCBI Taxonomy" id="1408161"/>
    <lineage>
        <taxon>Eukaryota</taxon>
        <taxon>Fungi</taxon>
        <taxon>Dikarya</taxon>
        <taxon>Ascomycota</taxon>
        <taxon>Pezizomycotina</taxon>
        <taxon>Dothideomycetes</taxon>
        <taxon>Pleosporomycetidae</taxon>
        <taxon>Pleosporales</taxon>
        <taxon>Pleosporineae</taxon>
        <taxon>Leptosphaeriaceae</taxon>
        <taxon>Plenodomus</taxon>
    </lineage>
</organism>
<evidence type="ECO:0000313" key="2">
    <source>
        <dbReference type="EMBL" id="KAF2844347.1"/>
    </source>
</evidence>
<feature type="domain" description="Phosphoribosyltransferase" evidence="1">
    <location>
        <begin position="466"/>
        <end position="658"/>
    </location>
</feature>
<dbReference type="Proteomes" id="UP000799423">
    <property type="component" value="Unassembled WGS sequence"/>
</dbReference>
<dbReference type="Pfam" id="PF14681">
    <property type="entry name" value="UPRTase"/>
    <property type="match status" value="1"/>
</dbReference>
<dbReference type="EMBL" id="MU006387">
    <property type="protein sequence ID" value="KAF2844347.1"/>
    <property type="molecule type" value="Genomic_DNA"/>
</dbReference>
<dbReference type="Gene3D" id="3.40.50.300">
    <property type="entry name" value="P-loop containing nucleotide triphosphate hydrolases"/>
    <property type="match status" value="1"/>
</dbReference>
<name>A0A6A7APU2_9PLEO</name>
<accession>A0A6A7APU2</accession>
<proteinExistence type="predicted"/>
<dbReference type="InterPro" id="IPR000836">
    <property type="entry name" value="PRTase_dom"/>
</dbReference>
<evidence type="ECO:0000313" key="3">
    <source>
        <dbReference type="Proteomes" id="UP000799423"/>
    </source>
</evidence>
<dbReference type="AlphaFoldDB" id="A0A6A7APU2"/>
<dbReference type="CDD" id="cd06223">
    <property type="entry name" value="PRTases_typeI"/>
    <property type="match status" value="1"/>
</dbReference>
<dbReference type="Gene3D" id="3.40.50.2020">
    <property type="match status" value="1"/>
</dbReference>
<dbReference type="SUPFAM" id="SSF52540">
    <property type="entry name" value="P-loop containing nucleoside triphosphate hydrolases"/>
    <property type="match status" value="1"/>
</dbReference>
<dbReference type="SUPFAM" id="SSF53271">
    <property type="entry name" value="PRTase-like"/>
    <property type="match status" value="1"/>
</dbReference>
<dbReference type="InterPro" id="IPR029057">
    <property type="entry name" value="PRTase-like"/>
</dbReference>
<reference evidence="2" key="1">
    <citation type="submission" date="2020-01" db="EMBL/GenBank/DDBJ databases">
        <authorList>
            <consortium name="DOE Joint Genome Institute"/>
            <person name="Haridas S."/>
            <person name="Albert R."/>
            <person name="Binder M."/>
            <person name="Bloem J."/>
            <person name="Labutti K."/>
            <person name="Salamov A."/>
            <person name="Andreopoulos B."/>
            <person name="Baker S.E."/>
            <person name="Barry K."/>
            <person name="Bills G."/>
            <person name="Bluhm B.H."/>
            <person name="Cannon C."/>
            <person name="Castanera R."/>
            <person name="Culley D.E."/>
            <person name="Daum C."/>
            <person name="Ezra D."/>
            <person name="Gonzalez J.B."/>
            <person name="Henrissat B."/>
            <person name="Kuo A."/>
            <person name="Liang C."/>
            <person name="Lipzen A."/>
            <person name="Lutzoni F."/>
            <person name="Magnuson J."/>
            <person name="Mondo S."/>
            <person name="Nolan M."/>
            <person name="Ohm R."/>
            <person name="Pangilinan J."/>
            <person name="Park H.-J."/>
            <person name="Ramirez L."/>
            <person name="Alfaro M."/>
            <person name="Sun H."/>
            <person name="Tritt A."/>
            <person name="Yoshinaga Y."/>
            <person name="Zwiers L.-H."/>
            <person name="Turgeon B.G."/>
            <person name="Goodwin S.B."/>
            <person name="Spatafora J.W."/>
            <person name="Crous P.W."/>
            <person name="Grigoriev I.V."/>
        </authorList>
    </citation>
    <scope>NUCLEOTIDE SEQUENCE</scope>
    <source>
        <strain evidence="2">IPT5</strain>
    </source>
</reference>
<dbReference type="Pfam" id="PF12710">
    <property type="entry name" value="HAD"/>
    <property type="match status" value="1"/>
</dbReference>
<dbReference type="OrthoDB" id="5416609at2759"/>